<keyword evidence="1" id="KW-1133">Transmembrane helix</keyword>
<keyword evidence="3" id="KW-1185">Reference proteome</keyword>
<reference evidence="3" key="1">
    <citation type="journal article" date="2019" name="Int. J. Syst. Evol. Microbiol.">
        <title>The Global Catalogue of Microorganisms (GCM) 10K type strain sequencing project: providing services to taxonomists for standard genome sequencing and annotation.</title>
        <authorList>
            <consortium name="The Broad Institute Genomics Platform"/>
            <consortium name="The Broad Institute Genome Sequencing Center for Infectious Disease"/>
            <person name="Wu L."/>
            <person name="Ma J."/>
        </authorList>
    </citation>
    <scope>NUCLEOTIDE SEQUENCE [LARGE SCALE GENOMIC DNA]</scope>
    <source>
        <strain evidence="3">CCUG 61484</strain>
    </source>
</reference>
<organism evidence="2 3">
    <name type="scientific">Mucilaginibacter litoreus</name>
    <dbReference type="NCBI Taxonomy" id="1048221"/>
    <lineage>
        <taxon>Bacteria</taxon>
        <taxon>Pseudomonadati</taxon>
        <taxon>Bacteroidota</taxon>
        <taxon>Sphingobacteriia</taxon>
        <taxon>Sphingobacteriales</taxon>
        <taxon>Sphingobacteriaceae</taxon>
        <taxon>Mucilaginibacter</taxon>
    </lineage>
</organism>
<feature type="transmembrane region" description="Helical" evidence="1">
    <location>
        <begin position="93"/>
        <end position="111"/>
    </location>
</feature>
<accession>A0ABW3AXA3</accession>
<evidence type="ECO:0000256" key="1">
    <source>
        <dbReference type="SAM" id="Phobius"/>
    </source>
</evidence>
<dbReference type="RefSeq" id="WP_377118046.1">
    <property type="nucleotide sequence ID" value="NZ_JBHTHZ010000014.1"/>
</dbReference>
<feature type="transmembrane region" description="Helical" evidence="1">
    <location>
        <begin position="195"/>
        <end position="214"/>
    </location>
</feature>
<evidence type="ECO:0000313" key="2">
    <source>
        <dbReference type="EMBL" id="MFD0795545.1"/>
    </source>
</evidence>
<protein>
    <recommendedName>
        <fullName evidence="4">YhhN-like protein</fullName>
    </recommendedName>
</protein>
<sequence>MLFYFTINTIVELLCLIMAIGCLYRQPDTVWKNMIFFMLVIVVAEFTGRHVKRIYLQDVQHNLSNAWVYNVLLIAQALFFSVQFKYLIGKHKAATYVIGCGLALIAVLYGFELHKHGFYVFNNDTYTVLLVMLICYSLYYYYLLLKDEDYIELKTSAGFWWVTGILFFCFGTIISTLFRDKLSAILVTSHNPLTYYIYNALNVILYGCWSYSFLCKRWQTPILKSSY</sequence>
<feature type="transmembrane region" description="Helical" evidence="1">
    <location>
        <begin position="126"/>
        <end position="145"/>
    </location>
</feature>
<feature type="transmembrane region" description="Helical" evidence="1">
    <location>
        <begin position="67"/>
        <end position="86"/>
    </location>
</feature>
<evidence type="ECO:0008006" key="4">
    <source>
        <dbReference type="Google" id="ProtNLM"/>
    </source>
</evidence>
<name>A0ABW3AXA3_9SPHI</name>
<evidence type="ECO:0000313" key="3">
    <source>
        <dbReference type="Proteomes" id="UP001597010"/>
    </source>
</evidence>
<comment type="caution">
    <text evidence="2">The sequence shown here is derived from an EMBL/GenBank/DDBJ whole genome shotgun (WGS) entry which is preliminary data.</text>
</comment>
<feature type="transmembrane region" description="Helical" evidence="1">
    <location>
        <begin position="30"/>
        <end position="47"/>
    </location>
</feature>
<feature type="transmembrane region" description="Helical" evidence="1">
    <location>
        <begin position="6"/>
        <end position="23"/>
    </location>
</feature>
<proteinExistence type="predicted"/>
<feature type="transmembrane region" description="Helical" evidence="1">
    <location>
        <begin position="157"/>
        <end position="175"/>
    </location>
</feature>
<keyword evidence="1" id="KW-0812">Transmembrane</keyword>
<keyword evidence="1" id="KW-0472">Membrane</keyword>
<dbReference type="Proteomes" id="UP001597010">
    <property type="component" value="Unassembled WGS sequence"/>
</dbReference>
<dbReference type="EMBL" id="JBHTHZ010000014">
    <property type="protein sequence ID" value="MFD0795545.1"/>
    <property type="molecule type" value="Genomic_DNA"/>
</dbReference>
<gene>
    <name evidence="2" type="ORF">ACFQZX_18125</name>
</gene>